<feature type="transmembrane region" description="Helical" evidence="7">
    <location>
        <begin position="117"/>
        <end position="135"/>
    </location>
</feature>
<keyword evidence="9" id="KW-1185">Reference proteome</keyword>
<comment type="caution">
    <text evidence="8">The sequence shown here is derived from an EMBL/GenBank/DDBJ whole genome shotgun (WGS) entry which is preliminary data.</text>
</comment>
<evidence type="ECO:0000313" key="8">
    <source>
        <dbReference type="EMBL" id="TRD11755.1"/>
    </source>
</evidence>
<accession>A0A547PCA8</accession>
<protein>
    <submittedName>
        <fullName evidence="8">DoxX family protein</fullName>
    </submittedName>
</protein>
<dbReference type="AlphaFoldDB" id="A0A547PCA8"/>
<keyword evidence="5 7" id="KW-1133">Transmembrane helix</keyword>
<keyword evidence="4 7" id="KW-0812">Transmembrane</keyword>
<keyword evidence="6 7" id="KW-0472">Membrane</keyword>
<dbReference type="EMBL" id="VHJK01000001">
    <property type="protein sequence ID" value="TRD11755.1"/>
    <property type="molecule type" value="Genomic_DNA"/>
</dbReference>
<evidence type="ECO:0000256" key="2">
    <source>
        <dbReference type="ARBA" id="ARBA00006679"/>
    </source>
</evidence>
<sequence length="157" mass="17123">MSGIVTMYNRLVGLLSGTIVESIAQLFARIALAGIFWRSYKTKVVEGTWLKIDETQYFIFENEFSGLPIPTDLAVPMATYSEFLFPILLVLGLFTRFSALALMGMAVVIQLFVFPDAAHFFGWAITVLALGAFLVSRGGGAISLDAITARFMAPKAA</sequence>
<feature type="transmembrane region" description="Helical" evidence="7">
    <location>
        <begin position="83"/>
        <end position="111"/>
    </location>
</feature>
<dbReference type="Pfam" id="PF07681">
    <property type="entry name" value="DoxX"/>
    <property type="match status" value="1"/>
</dbReference>
<evidence type="ECO:0000256" key="7">
    <source>
        <dbReference type="SAM" id="Phobius"/>
    </source>
</evidence>
<keyword evidence="3" id="KW-1003">Cell membrane</keyword>
<evidence type="ECO:0000256" key="3">
    <source>
        <dbReference type="ARBA" id="ARBA00022475"/>
    </source>
</evidence>
<name>A0A547PCA8_9SPHN</name>
<dbReference type="InterPro" id="IPR051907">
    <property type="entry name" value="DoxX-like_oxidoreductase"/>
</dbReference>
<evidence type="ECO:0000256" key="1">
    <source>
        <dbReference type="ARBA" id="ARBA00004651"/>
    </source>
</evidence>
<organism evidence="8 9">
    <name type="scientific">Erythrobacter insulae</name>
    <dbReference type="NCBI Taxonomy" id="2584124"/>
    <lineage>
        <taxon>Bacteria</taxon>
        <taxon>Pseudomonadati</taxon>
        <taxon>Pseudomonadota</taxon>
        <taxon>Alphaproteobacteria</taxon>
        <taxon>Sphingomonadales</taxon>
        <taxon>Erythrobacteraceae</taxon>
        <taxon>Erythrobacter/Porphyrobacter group</taxon>
        <taxon>Erythrobacter</taxon>
    </lineage>
</organism>
<evidence type="ECO:0000313" key="9">
    <source>
        <dbReference type="Proteomes" id="UP000316343"/>
    </source>
</evidence>
<dbReference type="PANTHER" id="PTHR33452:SF1">
    <property type="entry name" value="INNER MEMBRANE PROTEIN YPHA-RELATED"/>
    <property type="match status" value="1"/>
</dbReference>
<dbReference type="InterPro" id="IPR032808">
    <property type="entry name" value="DoxX"/>
</dbReference>
<evidence type="ECO:0000256" key="5">
    <source>
        <dbReference type="ARBA" id="ARBA00022989"/>
    </source>
</evidence>
<dbReference type="Proteomes" id="UP000316343">
    <property type="component" value="Unassembled WGS sequence"/>
</dbReference>
<gene>
    <name evidence="8" type="ORF">FGU71_07670</name>
</gene>
<comment type="similarity">
    <text evidence="2">Belongs to the DoxX family.</text>
</comment>
<comment type="subcellular location">
    <subcellularLocation>
        <location evidence="1">Cell membrane</location>
        <topology evidence="1">Multi-pass membrane protein</topology>
    </subcellularLocation>
</comment>
<proteinExistence type="inferred from homology"/>
<evidence type="ECO:0000256" key="6">
    <source>
        <dbReference type="ARBA" id="ARBA00023136"/>
    </source>
</evidence>
<evidence type="ECO:0000256" key="4">
    <source>
        <dbReference type="ARBA" id="ARBA00022692"/>
    </source>
</evidence>
<reference evidence="8 9" key="1">
    <citation type="submission" date="2019-06" db="EMBL/GenBank/DDBJ databases">
        <title>Erythrobacter insulae sp. nov., isolated from a tidal flat.</title>
        <authorList>
            <person name="Yoon J.-H."/>
        </authorList>
    </citation>
    <scope>NUCLEOTIDE SEQUENCE [LARGE SCALE GENOMIC DNA]</scope>
    <source>
        <strain evidence="8 9">JBTF-M21</strain>
    </source>
</reference>
<dbReference type="GO" id="GO:0005886">
    <property type="term" value="C:plasma membrane"/>
    <property type="evidence" value="ECO:0007669"/>
    <property type="project" value="UniProtKB-SubCell"/>
</dbReference>
<dbReference type="PANTHER" id="PTHR33452">
    <property type="entry name" value="OXIDOREDUCTASE CATD-RELATED"/>
    <property type="match status" value="1"/>
</dbReference>
<dbReference type="RefSeq" id="WP_142788028.1">
    <property type="nucleotide sequence ID" value="NZ_VHJK01000001.1"/>
</dbReference>
<dbReference type="OrthoDB" id="121744at2"/>